<keyword evidence="3 4" id="KW-0012">Acyltransferase</keyword>
<keyword evidence="4" id="KW-0444">Lipid biosynthesis</keyword>
<comment type="similarity">
    <text evidence="1 4">Belongs to the 1-acyl-sn-glycerol-3-phosphate acyltransferase family.</text>
</comment>
<dbReference type="SUPFAM" id="SSF69593">
    <property type="entry name" value="Glycerol-3-phosphate (1)-acyltransferase"/>
    <property type="match status" value="1"/>
</dbReference>
<dbReference type="OrthoDB" id="9803035at2"/>
<dbReference type="InterPro" id="IPR004552">
    <property type="entry name" value="AGP_acyltrans"/>
</dbReference>
<dbReference type="Pfam" id="PF01553">
    <property type="entry name" value="Acyltransferase"/>
    <property type="match status" value="1"/>
</dbReference>
<dbReference type="PANTHER" id="PTHR10434:SF40">
    <property type="entry name" value="1-ACYL-SN-GLYCEROL-3-PHOSPHATE ACYLTRANSFERASE"/>
    <property type="match status" value="1"/>
</dbReference>
<dbReference type="NCBIfam" id="TIGR00530">
    <property type="entry name" value="AGP_acyltrn"/>
    <property type="match status" value="1"/>
</dbReference>
<reference evidence="6 8" key="1">
    <citation type="submission" date="2016-09" db="EMBL/GenBank/DDBJ databases">
        <title>Genomic analysis reveals versatility of anaerobic energy metabolism of Geosporobacter ferrireducens IRF9 of phylum Firmicutes.</title>
        <authorList>
            <person name="Kim S.-J."/>
        </authorList>
    </citation>
    <scope>NUCLEOTIDE SEQUENCE [LARGE SCALE GENOMIC DNA]</scope>
    <source>
        <strain evidence="6 8">IRF9</strain>
        <plasmid evidence="7 8">unnamed1</plasmid>
    </source>
</reference>
<organism evidence="6 8">
    <name type="scientific">Geosporobacter ferrireducens</name>
    <dbReference type="NCBI Taxonomy" id="1424294"/>
    <lineage>
        <taxon>Bacteria</taxon>
        <taxon>Bacillati</taxon>
        <taxon>Bacillota</taxon>
        <taxon>Clostridia</taxon>
        <taxon>Peptostreptococcales</taxon>
        <taxon>Thermotaleaceae</taxon>
        <taxon>Geosporobacter</taxon>
    </lineage>
</organism>
<dbReference type="KEGG" id="gfe:Gferi_27300"/>
<dbReference type="STRING" id="1424294.Gferi_00025"/>
<geneLocation type="plasmid" evidence="7 8">
    <name>unnamed1</name>
</geneLocation>
<dbReference type="EC" id="2.3.1.51" evidence="4"/>
<evidence type="ECO:0000256" key="3">
    <source>
        <dbReference type="ARBA" id="ARBA00023315"/>
    </source>
</evidence>
<keyword evidence="4" id="KW-1208">Phospholipid metabolism</keyword>
<proteinExistence type="inferred from homology"/>
<dbReference type="CDD" id="cd07989">
    <property type="entry name" value="LPLAT_AGPAT-like"/>
    <property type="match status" value="1"/>
</dbReference>
<feature type="domain" description="Phospholipid/glycerol acyltransferase" evidence="5">
    <location>
        <begin position="35"/>
        <end position="147"/>
    </location>
</feature>
<dbReference type="RefSeq" id="WP_069973658.1">
    <property type="nucleotide sequence ID" value="NZ_CP017269.1"/>
</dbReference>
<dbReference type="Proteomes" id="UP000095743">
    <property type="component" value="Chromosome"/>
</dbReference>
<gene>
    <name evidence="6" type="ORF">Gferi_00025</name>
    <name evidence="7" type="ORF">Gferi_27300</name>
</gene>
<dbReference type="GO" id="GO:0003841">
    <property type="term" value="F:1-acylglycerol-3-phosphate O-acyltransferase activity"/>
    <property type="evidence" value="ECO:0007669"/>
    <property type="project" value="UniProtKB-UniRule"/>
</dbReference>
<keyword evidence="4" id="KW-0443">Lipid metabolism</keyword>
<dbReference type="EMBL" id="CP017269">
    <property type="protein sequence ID" value="AOT68104.1"/>
    <property type="molecule type" value="Genomic_DNA"/>
</dbReference>
<comment type="catalytic activity">
    <reaction evidence="4">
        <text>a 1-acyl-sn-glycero-3-phosphate + an acyl-CoA = a 1,2-diacyl-sn-glycero-3-phosphate + CoA</text>
        <dbReference type="Rhea" id="RHEA:19709"/>
        <dbReference type="ChEBI" id="CHEBI:57287"/>
        <dbReference type="ChEBI" id="CHEBI:57970"/>
        <dbReference type="ChEBI" id="CHEBI:58342"/>
        <dbReference type="ChEBI" id="CHEBI:58608"/>
        <dbReference type="EC" id="2.3.1.51"/>
    </reaction>
</comment>
<evidence type="ECO:0000259" key="5">
    <source>
        <dbReference type="SMART" id="SM00563"/>
    </source>
</evidence>
<dbReference type="SMART" id="SM00563">
    <property type="entry name" value="PlsC"/>
    <property type="match status" value="1"/>
</dbReference>
<evidence type="ECO:0000256" key="2">
    <source>
        <dbReference type="ARBA" id="ARBA00022679"/>
    </source>
</evidence>
<dbReference type="InterPro" id="IPR002123">
    <property type="entry name" value="Plipid/glycerol_acylTrfase"/>
</dbReference>
<sequence>MDFYTFARNLMKIYVDLFYRIEVENLHYIPKEGACIVCSNHIHNLDPVIIGTTIPRKMTYMAKEELFGIKILGAIIRKLDMIPVNRDGADLSAIKNSLKALNSGKVLGIFPEGTRKKKGAPSNVKPGLAMIAIKGKVPIVPVAIISDYKLFRKIKVKVGAPLSFEEYYGQKLSVDTYQELSQKVMEQIETEIACSIS</sequence>
<evidence type="ECO:0000313" key="6">
    <source>
        <dbReference type="EMBL" id="AOT68104.1"/>
    </source>
</evidence>
<keyword evidence="7" id="KW-0614">Plasmid</keyword>
<dbReference type="EMBL" id="CP017270">
    <property type="protein sequence ID" value="AOT73343.1"/>
    <property type="molecule type" value="Genomic_DNA"/>
</dbReference>
<dbReference type="KEGG" id="gfe:Gferi_00025"/>
<dbReference type="AlphaFoldDB" id="A0A1D8GB20"/>
<evidence type="ECO:0000256" key="4">
    <source>
        <dbReference type="RuleBase" id="RU361267"/>
    </source>
</evidence>
<accession>A0A1D8GB20</accession>
<keyword evidence="2 4" id="KW-0808">Transferase</keyword>
<keyword evidence="4" id="KW-0594">Phospholipid biosynthesis</keyword>
<dbReference type="Proteomes" id="UP000095743">
    <property type="component" value="Plasmid unnamed1"/>
</dbReference>
<keyword evidence="8" id="KW-1185">Reference proteome</keyword>
<name>A0A1D8GB20_9FIRM</name>
<protein>
    <recommendedName>
        <fullName evidence="4">1-acyl-sn-glycerol-3-phosphate acyltransferase</fullName>
        <ecNumber evidence="4">2.3.1.51</ecNumber>
    </recommendedName>
</protein>
<comment type="domain">
    <text evidence="4">The HXXXXD motif is essential for acyltransferase activity and may constitute the binding site for the phosphate moiety of the glycerol-3-phosphate.</text>
</comment>
<evidence type="ECO:0000313" key="7">
    <source>
        <dbReference type="EMBL" id="AOT73343.1"/>
    </source>
</evidence>
<evidence type="ECO:0000313" key="8">
    <source>
        <dbReference type="Proteomes" id="UP000095743"/>
    </source>
</evidence>
<dbReference type="PANTHER" id="PTHR10434">
    <property type="entry name" value="1-ACYL-SN-GLYCEROL-3-PHOSPHATE ACYLTRANSFERASE"/>
    <property type="match status" value="1"/>
</dbReference>
<dbReference type="GO" id="GO:0006654">
    <property type="term" value="P:phosphatidic acid biosynthetic process"/>
    <property type="evidence" value="ECO:0007669"/>
    <property type="project" value="TreeGrafter"/>
</dbReference>
<evidence type="ECO:0000256" key="1">
    <source>
        <dbReference type="ARBA" id="ARBA00008655"/>
    </source>
</evidence>
<dbReference type="GO" id="GO:0016020">
    <property type="term" value="C:membrane"/>
    <property type="evidence" value="ECO:0007669"/>
    <property type="project" value="InterPro"/>
</dbReference>